<dbReference type="AlphaFoldDB" id="A0A7Y1MWB3"/>
<proteinExistence type="predicted"/>
<comment type="caution">
    <text evidence="1">The sequence shown here is derived from an EMBL/GenBank/DDBJ whole genome shotgun (WGS) entry which is preliminary data.</text>
</comment>
<dbReference type="EMBL" id="JAAQYP010000116">
    <property type="protein sequence ID" value="NNA99579.1"/>
    <property type="molecule type" value="Genomic_DNA"/>
</dbReference>
<protein>
    <submittedName>
        <fullName evidence="1">Uncharacterized protein</fullName>
    </submittedName>
</protein>
<organism evidence="1 2">
    <name type="scientific">Pseudomonas gessardii</name>
    <dbReference type="NCBI Taxonomy" id="78544"/>
    <lineage>
        <taxon>Bacteria</taxon>
        <taxon>Pseudomonadati</taxon>
        <taxon>Pseudomonadota</taxon>
        <taxon>Gammaproteobacteria</taxon>
        <taxon>Pseudomonadales</taxon>
        <taxon>Pseudomonadaceae</taxon>
        <taxon>Pseudomonas</taxon>
    </lineage>
</organism>
<dbReference type="RefSeq" id="WP_169899543.1">
    <property type="nucleotide sequence ID" value="NZ_JAAQYP010000116.1"/>
</dbReference>
<sequence length="62" mass="6952">MTAEVHDIADHRSHLMVVASDGVHVLPRELIQSVVEGKKPSAILTELVVRRIIEEWLQQVTA</sequence>
<evidence type="ECO:0000313" key="2">
    <source>
        <dbReference type="Proteomes" id="UP000542111"/>
    </source>
</evidence>
<dbReference type="Proteomes" id="UP000542111">
    <property type="component" value="Unassembled WGS sequence"/>
</dbReference>
<accession>A0A7Y1MWB3</accession>
<evidence type="ECO:0000313" key="1">
    <source>
        <dbReference type="EMBL" id="NNA99579.1"/>
    </source>
</evidence>
<reference evidence="1 2" key="1">
    <citation type="journal article" date="2020" name="Front. Microbiol.">
        <title>Genetic Organization of the aprX-lipA2 Operon Affects the Proteolytic Potential of Pseudomonas Species in Milk.</title>
        <authorList>
            <person name="Maier C."/>
            <person name="Huptas C."/>
            <person name="von Neubeck M."/>
            <person name="Scherer S."/>
            <person name="Wenning M."/>
            <person name="Lucking G."/>
        </authorList>
    </citation>
    <scope>NUCLEOTIDE SEQUENCE [LARGE SCALE GENOMIC DNA]</scope>
    <source>
        <strain evidence="1 2">G4779</strain>
    </source>
</reference>
<name>A0A7Y1MWB3_9PSED</name>
<gene>
    <name evidence="1" type="ORF">HBO33_31080</name>
</gene>